<keyword evidence="3" id="KW-1133">Transmembrane helix</keyword>
<keyword evidence="3" id="KW-0812">Transmembrane</keyword>
<accession>A0A8B7BQ72</accession>
<feature type="region of interest" description="Disordered" evidence="2">
    <location>
        <begin position="9"/>
        <end position="28"/>
    </location>
</feature>
<dbReference type="Proteomes" id="UP000228380">
    <property type="component" value="Chromosome 7"/>
</dbReference>
<feature type="transmembrane region" description="Helical" evidence="3">
    <location>
        <begin position="323"/>
        <end position="342"/>
    </location>
</feature>
<sequence length="346" mass="39171">MAGLLAWAADVVGGSGQGGEEEEEEERLPVVFTPEQQQYALELDQKAASLRRSIQDLRLRIPPAHISQRLPHLHAHTLASNAALALQLNSHSATREQAQLRAATLQEENAAYEKAISNCQKKIQEKLHEADLLQSKLREMDLIEKDLKAELERALAAKEIDQPEALTADSNSTENLHLEKGSSDSVKLEELEEKKRELNLMEERVQRLENEWSLVQQESIKQPSPAQREKLLEKQLHSLIEQLTAKQAQAEGLVGEIRDREKKLERLDGLRRKLGSGSFDVNATRNRFARGFARSGTSADYTIEAHRRPFHTTGRVESQQKFMLLRSAFVLYILALHVIVFIKISF</sequence>
<proteinExistence type="predicted"/>
<evidence type="ECO:0000256" key="3">
    <source>
        <dbReference type="SAM" id="Phobius"/>
    </source>
</evidence>
<protein>
    <submittedName>
        <fullName evidence="5">Cingulin</fullName>
    </submittedName>
</protein>
<gene>
    <name evidence="5" type="primary">LOC103702414</name>
</gene>
<keyword evidence="1" id="KW-0175">Coiled coil</keyword>
<name>A0A8B7BQ72_PHODC</name>
<organism evidence="4 5">
    <name type="scientific">Phoenix dactylifera</name>
    <name type="common">Date palm</name>
    <dbReference type="NCBI Taxonomy" id="42345"/>
    <lineage>
        <taxon>Eukaryota</taxon>
        <taxon>Viridiplantae</taxon>
        <taxon>Streptophyta</taxon>
        <taxon>Embryophyta</taxon>
        <taxon>Tracheophyta</taxon>
        <taxon>Spermatophyta</taxon>
        <taxon>Magnoliopsida</taxon>
        <taxon>Liliopsida</taxon>
        <taxon>Arecaceae</taxon>
        <taxon>Coryphoideae</taxon>
        <taxon>Phoeniceae</taxon>
        <taxon>Phoenix</taxon>
    </lineage>
</organism>
<feature type="coiled-coil region" evidence="1">
    <location>
        <begin position="88"/>
        <end position="153"/>
    </location>
</feature>
<dbReference type="GeneID" id="103702414"/>
<evidence type="ECO:0000313" key="4">
    <source>
        <dbReference type="Proteomes" id="UP000228380"/>
    </source>
</evidence>
<evidence type="ECO:0000256" key="1">
    <source>
        <dbReference type="SAM" id="Coils"/>
    </source>
</evidence>
<dbReference type="AlphaFoldDB" id="A0A8B7BQ72"/>
<dbReference type="PANTHER" id="PTHR37761">
    <property type="entry name" value="OS09G0108400 PROTEIN"/>
    <property type="match status" value="1"/>
</dbReference>
<feature type="region of interest" description="Disordered" evidence="2">
    <location>
        <begin position="162"/>
        <end position="184"/>
    </location>
</feature>
<dbReference type="RefSeq" id="XP_008783075.2">
    <property type="nucleotide sequence ID" value="XM_008784853.3"/>
</dbReference>
<reference evidence="5" key="2">
    <citation type="submission" date="2025-08" db="UniProtKB">
        <authorList>
            <consortium name="RefSeq"/>
        </authorList>
    </citation>
    <scope>IDENTIFICATION</scope>
    <source>
        <tissue evidence="5">Young leaves</tissue>
    </source>
</reference>
<keyword evidence="4" id="KW-1185">Reference proteome</keyword>
<dbReference type="KEGG" id="pda:103702414"/>
<keyword evidence="3" id="KW-0472">Membrane</keyword>
<dbReference type="OrthoDB" id="780812at2759"/>
<dbReference type="PANTHER" id="PTHR37761:SF2">
    <property type="entry name" value="OS09G0108400 PROTEIN"/>
    <property type="match status" value="1"/>
</dbReference>
<evidence type="ECO:0000256" key="2">
    <source>
        <dbReference type="SAM" id="MobiDB-lite"/>
    </source>
</evidence>
<feature type="coiled-coil region" evidence="1">
    <location>
        <begin position="188"/>
        <end position="249"/>
    </location>
</feature>
<evidence type="ECO:0000313" key="5">
    <source>
        <dbReference type="RefSeq" id="XP_008783075.2"/>
    </source>
</evidence>
<reference evidence="4" key="1">
    <citation type="journal article" date="2019" name="Nat. Commun.">
        <title>Genome-wide association mapping of date palm fruit traits.</title>
        <authorList>
            <person name="Hazzouri K.M."/>
            <person name="Gros-Balthazard M."/>
            <person name="Flowers J.M."/>
            <person name="Copetti D."/>
            <person name="Lemansour A."/>
            <person name="Lebrun M."/>
            <person name="Masmoudi K."/>
            <person name="Ferrand S."/>
            <person name="Dhar M.I."/>
            <person name="Fresquez Z.A."/>
            <person name="Rosas U."/>
            <person name="Zhang J."/>
            <person name="Talag J."/>
            <person name="Lee S."/>
            <person name="Kudrna D."/>
            <person name="Powell R.F."/>
            <person name="Leitch I.J."/>
            <person name="Krueger R.R."/>
            <person name="Wing R.A."/>
            <person name="Amiri K.M.A."/>
            <person name="Purugganan M.D."/>
        </authorList>
    </citation>
    <scope>NUCLEOTIDE SEQUENCE [LARGE SCALE GENOMIC DNA]</scope>
    <source>
        <strain evidence="4">cv. Khalas</strain>
    </source>
</reference>